<evidence type="ECO:0000313" key="1">
    <source>
        <dbReference type="EMBL" id="KYB44940.1"/>
    </source>
</evidence>
<dbReference type="AlphaFoldDB" id="A0A656Z2P8"/>
<name>A0A656Z2P8_BRUAN</name>
<gene>
    <name evidence="1" type="ORF">AB664_16430</name>
</gene>
<proteinExistence type="predicted"/>
<protein>
    <submittedName>
        <fullName evidence="1">Uncharacterized protein</fullName>
    </submittedName>
</protein>
<sequence length="74" mass="8552">MMPMRKCYHRKRAIADRVGICNCAPRWAFQQIFGEAEPVLSMRCVRLNEMTFILKPQISRRIIGLTLLLDLCGA</sequence>
<accession>A0A656Z2P8</accession>
<organism evidence="1">
    <name type="scientific">Brucella anthropi</name>
    <name type="common">Ochrobactrum anthropi</name>
    <dbReference type="NCBI Taxonomy" id="529"/>
    <lineage>
        <taxon>Bacteria</taxon>
        <taxon>Pseudomonadati</taxon>
        <taxon>Pseudomonadota</taxon>
        <taxon>Alphaproteobacteria</taxon>
        <taxon>Hyphomicrobiales</taxon>
        <taxon>Brucellaceae</taxon>
        <taxon>Brucella/Ochrobactrum group</taxon>
        <taxon>Brucella</taxon>
    </lineage>
</organism>
<comment type="caution">
    <text evidence="1">The sequence shown here is derived from an EMBL/GenBank/DDBJ whole genome shotgun (WGS) entry which is preliminary data.</text>
</comment>
<dbReference type="EMBL" id="LUAY01007022">
    <property type="protein sequence ID" value="KYB44940.1"/>
    <property type="molecule type" value="Genomic_DNA"/>
</dbReference>
<reference evidence="1" key="1">
    <citation type="submission" date="2016-02" db="EMBL/GenBank/DDBJ databases">
        <title>Genomic sequences of Ochrobactrum anthropi.</title>
        <authorList>
            <person name="Chudasama K.S."/>
            <person name="Thaker V.S."/>
        </authorList>
    </citation>
    <scope>NUCLEOTIDE SEQUENCE [LARGE SCALE GENOMIC DNA]</scope>
    <source>
        <strain evidence="1">SUBG007</strain>
    </source>
</reference>